<sequence length="209" mass="21507">MTTPDAAAHAETLDGRERLLAAARAEIAETGLAHLSLRSIARRAEVSHAAPTYHFGDRAGLLTAVAAEGFTALAVALDHASAEAGGPSLRVLGRTYVAFGLAEPALFDLMFRSGELHADDPALRAAQADSLALLSRTAPDAGAKVPGDIVSPLTLVSWAFAHGLVALTRDGALQALAQNADTGQLVDHLIDVLDQALSGTPTPPSTPAR</sequence>
<protein>
    <submittedName>
        <fullName evidence="6">TetR/AcrR family transcriptional regulator</fullName>
    </submittedName>
</protein>
<evidence type="ECO:0000313" key="7">
    <source>
        <dbReference type="Proteomes" id="UP001165586"/>
    </source>
</evidence>
<dbReference type="RefSeq" id="WP_259538259.1">
    <property type="nucleotide sequence ID" value="NZ_JANLCJ010000002.1"/>
</dbReference>
<dbReference type="InterPro" id="IPR025996">
    <property type="entry name" value="MT1864/Rv1816-like_C"/>
</dbReference>
<feature type="domain" description="HTH tetR-type" evidence="5">
    <location>
        <begin position="13"/>
        <end position="73"/>
    </location>
</feature>
<dbReference type="EMBL" id="JANLCJ010000002">
    <property type="protein sequence ID" value="MCS5733437.1"/>
    <property type="molecule type" value="Genomic_DNA"/>
</dbReference>
<dbReference type="InterPro" id="IPR036271">
    <property type="entry name" value="Tet_transcr_reg_TetR-rel_C_sf"/>
</dbReference>
<dbReference type="PANTHER" id="PTHR30055">
    <property type="entry name" value="HTH-TYPE TRANSCRIPTIONAL REGULATOR RUTR"/>
    <property type="match status" value="1"/>
</dbReference>
<evidence type="ECO:0000313" key="6">
    <source>
        <dbReference type="EMBL" id="MCS5733437.1"/>
    </source>
</evidence>
<dbReference type="PANTHER" id="PTHR30055:SF220">
    <property type="entry name" value="TETR-FAMILY REGULATORY PROTEIN"/>
    <property type="match status" value="1"/>
</dbReference>
<dbReference type="SUPFAM" id="SSF46689">
    <property type="entry name" value="Homeodomain-like"/>
    <property type="match status" value="1"/>
</dbReference>
<proteinExistence type="predicted"/>
<keyword evidence="3" id="KW-0804">Transcription</keyword>
<evidence type="ECO:0000256" key="1">
    <source>
        <dbReference type="ARBA" id="ARBA00023015"/>
    </source>
</evidence>
<reference evidence="6" key="1">
    <citation type="submission" date="2022-08" db="EMBL/GenBank/DDBJ databases">
        <authorList>
            <person name="Deng Y."/>
            <person name="Han X.-F."/>
            <person name="Zhang Y.-Q."/>
        </authorList>
    </citation>
    <scope>NUCLEOTIDE SEQUENCE</scope>
    <source>
        <strain evidence="6">CPCC 203386</strain>
    </source>
</reference>
<evidence type="ECO:0000259" key="5">
    <source>
        <dbReference type="PROSITE" id="PS50977"/>
    </source>
</evidence>
<evidence type="ECO:0000256" key="2">
    <source>
        <dbReference type="ARBA" id="ARBA00023125"/>
    </source>
</evidence>
<dbReference type="InterPro" id="IPR009057">
    <property type="entry name" value="Homeodomain-like_sf"/>
</dbReference>
<comment type="caution">
    <text evidence="6">The sequence shown here is derived from an EMBL/GenBank/DDBJ whole genome shotgun (WGS) entry which is preliminary data.</text>
</comment>
<evidence type="ECO:0000256" key="4">
    <source>
        <dbReference type="PROSITE-ProRule" id="PRU00335"/>
    </source>
</evidence>
<dbReference type="Proteomes" id="UP001165586">
    <property type="component" value="Unassembled WGS sequence"/>
</dbReference>
<dbReference type="InterPro" id="IPR001647">
    <property type="entry name" value="HTH_TetR"/>
</dbReference>
<dbReference type="Pfam" id="PF00440">
    <property type="entry name" value="TetR_N"/>
    <property type="match status" value="1"/>
</dbReference>
<feature type="DNA-binding region" description="H-T-H motif" evidence="4">
    <location>
        <begin position="36"/>
        <end position="55"/>
    </location>
</feature>
<name>A0ABT2H0B0_9MICO</name>
<dbReference type="InterPro" id="IPR050109">
    <property type="entry name" value="HTH-type_TetR-like_transc_reg"/>
</dbReference>
<keyword evidence="2 4" id="KW-0238">DNA-binding</keyword>
<dbReference type="PROSITE" id="PS50977">
    <property type="entry name" value="HTH_TETR_2"/>
    <property type="match status" value="1"/>
</dbReference>
<accession>A0ABT2H0B0</accession>
<keyword evidence="7" id="KW-1185">Reference proteome</keyword>
<dbReference type="Pfam" id="PF13305">
    <property type="entry name" value="TetR_C_33"/>
    <property type="match status" value="1"/>
</dbReference>
<dbReference type="SUPFAM" id="SSF48498">
    <property type="entry name" value="Tetracyclin repressor-like, C-terminal domain"/>
    <property type="match status" value="1"/>
</dbReference>
<gene>
    <name evidence="6" type="ORF">N1032_06765</name>
</gene>
<organism evidence="6 7">
    <name type="scientific">Herbiconiux daphne</name>
    <dbReference type="NCBI Taxonomy" id="2970914"/>
    <lineage>
        <taxon>Bacteria</taxon>
        <taxon>Bacillati</taxon>
        <taxon>Actinomycetota</taxon>
        <taxon>Actinomycetes</taxon>
        <taxon>Micrococcales</taxon>
        <taxon>Microbacteriaceae</taxon>
        <taxon>Herbiconiux</taxon>
    </lineage>
</organism>
<dbReference type="Gene3D" id="1.10.357.10">
    <property type="entry name" value="Tetracycline Repressor, domain 2"/>
    <property type="match status" value="1"/>
</dbReference>
<keyword evidence="1" id="KW-0805">Transcription regulation</keyword>
<evidence type="ECO:0000256" key="3">
    <source>
        <dbReference type="ARBA" id="ARBA00023163"/>
    </source>
</evidence>